<dbReference type="PANTHER" id="PTHR31973:SF187">
    <property type="entry name" value="MUTATOR TRANSPOSASE MUDRA PROTEIN"/>
    <property type="match status" value="1"/>
</dbReference>
<dbReference type="InterPro" id="IPR018289">
    <property type="entry name" value="MULE_transposase_dom"/>
</dbReference>
<feature type="domain" description="MULE transposase" evidence="3">
    <location>
        <begin position="197"/>
        <end position="271"/>
    </location>
</feature>
<feature type="domain" description="Transposase MuDR plant" evidence="2">
    <location>
        <begin position="31"/>
        <end position="94"/>
    </location>
</feature>
<dbReference type="Pfam" id="PF03108">
    <property type="entry name" value="DBD_Tnp_Mut"/>
    <property type="match status" value="1"/>
</dbReference>
<evidence type="ECO:0000259" key="2">
    <source>
        <dbReference type="Pfam" id="PF03108"/>
    </source>
</evidence>
<reference evidence="4 5" key="1">
    <citation type="submission" date="2019-01" db="EMBL/GenBank/DDBJ databases">
        <title>Sequencing of cultivated peanut Arachis hypogaea provides insights into genome evolution and oil improvement.</title>
        <authorList>
            <person name="Chen X."/>
        </authorList>
    </citation>
    <scope>NUCLEOTIDE SEQUENCE [LARGE SCALE GENOMIC DNA]</scope>
    <source>
        <strain evidence="5">cv. Fuhuasheng</strain>
        <tissue evidence="4">Leaves</tissue>
    </source>
</reference>
<evidence type="ECO:0000259" key="3">
    <source>
        <dbReference type="Pfam" id="PF10551"/>
    </source>
</evidence>
<feature type="transmembrane region" description="Helical" evidence="1">
    <location>
        <begin position="288"/>
        <end position="309"/>
    </location>
</feature>
<dbReference type="Proteomes" id="UP000289738">
    <property type="component" value="Chromosome B03"/>
</dbReference>
<dbReference type="PANTHER" id="PTHR31973">
    <property type="entry name" value="POLYPROTEIN, PUTATIVE-RELATED"/>
    <property type="match status" value="1"/>
</dbReference>
<keyword evidence="1" id="KW-0472">Membrane</keyword>
<protein>
    <recommendedName>
        <fullName evidence="6">Transposase MuDR plant domain-containing protein</fullName>
    </recommendedName>
</protein>
<comment type="caution">
    <text evidence="4">The sequence shown here is derived from an EMBL/GenBank/DDBJ whole genome shotgun (WGS) entry which is preliminary data.</text>
</comment>
<keyword evidence="5" id="KW-1185">Reference proteome</keyword>
<evidence type="ECO:0008006" key="6">
    <source>
        <dbReference type="Google" id="ProtNLM"/>
    </source>
</evidence>
<dbReference type="Pfam" id="PF10551">
    <property type="entry name" value="MULE"/>
    <property type="match status" value="1"/>
</dbReference>
<keyword evidence="1" id="KW-0812">Transmembrane</keyword>
<evidence type="ECO:0000313" key="4">
    <source>
        <dbReference type="EMBL" id="RYR20935.1"/>
    </source>
</evidence>
<proteinExistence type="predicted"/>
<dbReference type="InterPro" id="IPR004332">
    <property type="entry name" value="Transposase_MuDR"/>
</dbReference>
<dbReference type="EMBL" id="SDMP01000013">
    <property type="protein sequence ID" value="RYR20935.1"/>
    <property type="molecule type" value="Genomic_DNA"/>
</dbReference>
<sequence>MRTPPNSEDEFAEVQDDDAFPVFREGTRFGEIRLEVGMKFNTKMDFKEAVREYCIQEGRRVRFKKNDKVRCRALCKVEDCPWVIYASMDSESVCWQVKIFNDDHACPREIKNRLANRGWLASKLVKKLRKFLNLKHSEALTYFKNKYDLELNKSSLTRALGDARHIVYGDAAAQYGMMYICLDGCMKGFKAGCKPLIGLDGAFLKTRFGGQILAAIGQDANNHIYVITYAIAPVENTDNWRWFLELLHDDLGSYTQNGCCFISDMQTVTTNLLFTSYCFHDSDSNTTGLFQTLLLSCFAFMILFQYACINIMGQE</sequence>
<evidence type="ECO:0000313" key="5">
    <source>
        <dbReference type="Proteomes" id="UP000289738"/>
    </source>
</evidence>
<accession>A0A445A3J9</accession>
<dbReference type="AlphaFoldDB" id="A0A445A3J9"/>
<name>A0A445A3J9_ARAHY</name>
<keyword evidence="1" id="KW-1133">Transmembrane helix</keyword>
<evidence type="ECO:0000256" key="1">
    <source>
        <dbReference type="SAM" id="Phobius"/>
    </source>
</evidence>
<organism evidence="4 5">
    <name type="scientific">Arachis hypogaea</name>
    <name type="common">Peanut</name>
    <dbReference type="NCBI Taxonomy" id="3818"/>
    <lineage>
        <taxon>Eukaryota</taxon>
        <taxon>Viridiplantae</taxon>
        <taxon>Streptophyta</taxon>
        <taxon>Embryophyta</taxon>
        <taxon>Tracheophyta</taxon>
        <taxon>Spermatophyta</taxon>
        <taxon>Magnoliopsida</taxon>
        <taxon>eudicotyledons</taxon>
        <taxon>Gunneridae</taxon>
        <taxon>Pentapetalae</taxon>
        <taxon>rosids</taxon>
        <taxon>fabids</taxon>
        <taxon>Fabales</taxon>
        <taxon>Fabaceae</taxon>
        <taxon>Papilionoideae</taxon>
        <taxon>50 kb inversion clade</taxon>
        <taxon>dalbergioids sensu lato</taxon>
        <taxon>Dalbergieae</taxon>
        <taxon>Pterocarpus clade</taxon>
        <taxon>Arachis</taxon>
    </lineage>
</organism>
<gene>
    <name evidence="4" type="ORF">Ahy_B03g066162</name>
</gene>